<reference evidence="3" key="1">
    <citation type="journal article" date="2010" name="Nat. Biotechnol.">
        <title>Draft genome sequence of the oilseed species Ricinus communis.</title>
        <authorList>
            <person name="Chan A.P."/>
            <person name="Crabtree J."/>
            <person name="Zhao Q."/>
            <person name="Lorenzi H."/>
            <person name="Orvis J."/>
            <person name="Puiu D."/>
            <person name="Melake-Berhan A."/>
            <person name="Jones K.M."/>
            <person name="Redman J."/>
            <person name="Chen G."/>
            <person name="Cahoon E.B."/>
            <person name="Gedil M."/>
            <person name="Stanke M."/>
            <person name="Haas B.J."/>
            <person name="Wortman J.R."/>
            <person name="Fraser-Liggett C.M."/>
            <person name="Ravel J."/>
            <person name="Rabinowicz P.D."/>
        </authorList>
    </citation>
    <scope>NUCLEOTIDE SEQUENCE [LARGE SCALE GENOMIC DNA]</scope>
    <source>
        <strain evidence="3">cv. Hale</strain>
    </source>
</reference>
<feature type="region of interest" description="Disordered" evidence="1">
    <location>
        <begin position="1"/>
        <end position="24"/>
    </location>
</feature>
<name>B9RIS8_RICCO</name>
<sequence>MSSACEVQRQLSKSRPEDSKAEEELHKDIQFSYTRAFLLSLAELDTCKSLPSGFDSSILGELRNASTCSLSWSYVDSAVVSVLKVQGGIYHPHHRIELNNASTGLSQSSGDSVFGRLDDILSQHSPKNPECGLLQRDDALLRDNGCLVGVSPPMVQGSRYNLLNRNIAPYRPPHLCKMSLHSRTGIKDLTAGKECGSSKFPSVEKTRRGKRSKSCGGRNINVLKGSSITFQMSKKKIWTQIFTQRAPEMVRRFLANAINQRKVQYHQLQMVLGIVLPYKLLCSVSNSLPKYWSDPSIAWQHYDVKVYQTEKSMLSSSKFIDQFIEEDKKPAVGIAMSNENHESKVYVESNRNADESESTSSFCHRNGVPQKLMSPASHSATEKVSEQLCGSVASTVCPIDIRSEATERSIVLEVGENHLTRYQCEQPYDVEEQSNTASHSGISQHLLPLLKVGMDAINMTAPPSDLDSSSARTTGGLRCDLTCGISMGNETDNPDKNADNFKSDSFASGRNASEACVLFTKIPNEQESTSSSPKKCGLPKKLVAPTTPYATVRISKQLCSSSTSVMPPGVLMCKTAEQSSALDKGQDATDLAAACSKLSSCNTVTTGNLEVIENHFSQCQCVEPNDIENEQPRTASHSGSSQHLLDLLKMGKIATELAATVSKLKSPSASNTENSGHNLICEPMDEAGFPEELQIHPSAGLAEYDFFWHIEFPSSFDSKIIPSPVDVRSRVDNETATSLSHGKRTNLNKSKDSGLVSSEVDNKIVLDSPGEQELELIPAGGFDEKAHLIGLPDEDSLIILDDLIFQMDSILVSDGNSTDTDLAASRTPASNAQKSAAVNISLGDDRCPSSLKNATLASTSVAKPSNSYSNMSARQPFSLSHENPRKPLFHHSEVRSSASEIFSCGPVHHSVMHPFPKQMIFPGSFPHQLNGLGSGAHSNQMVYYSLWPSQNITQNYEEQIYGMPNPAHNKPIGGNCNQAVYLSGTEKAEQIHPGWP</sequence>
<accession>B9RIS8</accession>
<dbReference type="InParanoid" id="B9RIS8"/>
<proteinExistence type="predicted"/>
<evidence type="ECO:0000313" key="3">
    <source>
        <dbReference type="Proteomes" id="UP000008311"/>
    </source>
</evidence>
<dbReference type="AlphaFoldDB" id="B9RIS8"/>
<gene>
    <name evidence="2" type="ORF">RCOM_1582160</name>
</gene>
<protein>
    <submittedName>
        <fullName evidence="2">Uncharacterized protein</fullName>
    </submittedName>
</protein>
<organism evidence="2 3">
    <name type="scientific">Ricinus communis</name>
    <name type="common">Castor bean</name>
    <dbReference type="NCBI Taxonomy" id="3988"/>
    <lineage>
        <taxon>Eukaryota</taxon>
        <taxon>Viridiplantae</taxon>
        <taxon>Streptophyta</taxon>
        <taxon>Embryophyta</taxon>
        <taxon>Tracheophyta</taxon>
        <taxon>Spermatophyta</taxon>
        <taxon>Magnoliopsida</taxon>
        <taxon>eudicotyledons</taxon>
        <taxon>Gunneridae</taxon>
        <taxon>Pentapetalae</taxon>
        <taxon>rosids</taxon>
        <taxon>fabids</taxon>
        <taxon>Malpighiales</taxon>
        <taxon>Euphorbiaceae</taxon>
        <taxon>Acalyphoideae</taxon>
        <taxon>Acalypheae</taxon>
        <taxon>Ricinus</taxon>
    </lineage>
</organism>
<keyword evidence="3" id="KW-1185">Reference proteome</keyword>
<feature type="compositionally biased region" description="Basic and acidic residues" evidence="1">
    <location>
        <begin position="14"/>
        <end position="24"/>
    </location>
</feature>
<evidence type="ECO:0000256" key="1">
    <source>
        <dbReference type="SAM" id="MobiDB-lite"/>
    </source>
</evidence>
<dbReference type="PANTHER" id="PTHR34802:SF1">
    <property type="entry name" value="CHORISMATE SYNTHASE"/>
    <property type="match status" value="1"/>
</dbReference>
<feature type="region of interest" description="Disordered" evidence="1">
    <location>
        <begin position="735"/>
        <end position="754"/>
    </location>
</feature>
<dbReference type="EMBL" id="EQ973781">
    <property type="protein sequence ID" value="EEF49050.1"/>
    <property type="molecule type" value="Genomic_DNA"/>
</dbReference>
<dbReference type="PANTHER" id="PTHR34802">
    <property type="entry name" value="CHORISMATE SYNTHASE"/>
    <property type="match status" value="1"/>
</dbReference>
<feature type="compositionally biased region" description="Polar residues" evidence="1">
    <location>
        <begin position="1"/>
        <end position="13"/>
    </location>
</feature>
<dbReference type="Proteomes" id="UP000008311">
    <property type="component" value="Unassembled WGS sequence"/>
</dbReference>
<evidence type="ECO:0000313" key="2">
    <source>
        <dbReference type="EMBL" id="EEF49050.1"/>
    </source>
</evidence>